<sequence>MKLFKNKEKVNHKSILNVIKIYKSTGNIEIYKRIKFQVKRSLYPLLVSITLDLQSLKLIN</sequence>
<accession>A0A2S5A686</accession>
<name>A0A2S5A686_9FLAO</name>
<dbReference type="EMBL" id="PQVG01000007">
    <property type="protein sequence ID" value="POY38111.1"/>
    <property type="molecule type" value="Genomic_DNA"/>
</dbReference>
<organism evidence="1 2">
    <name type="scientific">Flavobacterium alvei</name>
    <dbReference type="NCBI Taxonomy" id="2080416"/>
    <lineage>
        <taxon>Bacteria</taxon>
        <taxon>Pseudomonadati</taxon>
        <taxon>Bacteroidota</taxon>
        <taxon>Flavobacteriia</taxon>
        <taxon>Flavobacteriales</taxon>
        <taxon>Flavobacteriaceae</taxon>
        <taxon>Flavobacterium</taxon>
    </lineage>
</organism>
<proteinExistence type="predicted"/>
<keyword evidence="2" id="KW-1185">Reference proteome</keyword>
<protein>
    <submittedName>
        <fullName evidence="1">Uncharacterized protein</fullName>
    </submittedName>
</protein>
<gene>
    <name evidence="1" type="ORF">C3L50_12620</name>
</gene>
<comment type="caution">
    <text evidence="1">The sequence shown here is derived from an EMBL/GenBank/DDBJ whole genome shotgun (WGS) entry which is preliminary data.</text>
</comment>
<dbReference type="Proteomes" id="UP000237310">
    <property type="component" value="Unassembled WGS sequence"/>
</dbReference>
<evidence type="ECO:0000313" key="2">
    <source>
        <dbReference type="Proteomes" id="UP000237310"/>
    </source>
</evidence>
<dbReference type="AlphaFoldDB" id="A0A2S5A686"/>
<evidence type="ECO:0000313" key="1">
    <source>
        <dbReference type="EMBL" id="POY38111.1"/>
    </source>
</evidence>
<reference evidence="1 2" key="1">
    <citation type="submission" date="2018-01" db="EMBL/GenBank/DDBJ databases">
        <authorList>
            <person name="Gaut B.S."/>
            <person name="Morton B.R."/>
            <person name="Clegg M.T."/>
            <person name="Duvall M.R."/>
        </authorList>
    </citation>
    <scope>NUCLEOTIDE SEQUENCE [LARGE SCALE GENOMIC DNA]</scope>
    <source>
        <strain evidence="1 2">HR-AY</strain>
    </source>
</reference>